<evidence type="ECO:0000313" key="1">
    <source>
        <dbReference type="EnsemblMetazoa" id="PPA43876.1"/>
    </source>
</evidence>
<dbReference type="Proteomes" id="UP000005239">
    <property type="component" value="Unassembled WGS sequence"/>
</dbReference>
<reference evidence="1" key="2">
    <citation type="submission" date="2022-06" db="UniProtKB">
        <authorList>
            <consortium name="EnsemblMetazoa"/>
        </authorList>
    </citation>
    <scope>IDENTIFICATION</scope>
    <source>
        <strain evidence="1">PS312</strain>
    </source>
</reference>
<accession>A0A2A6B611</accession>
<name>A0A2A6B611_PRIPA</name>
<accession>A0A8R1V0T0</accession>
<dbReference type="AlphaFoldDB" id="A0A2A6B611"/>
<sequence>MDLGQSTKQISPTLWPLRDRPLPLHFIAHGRDLPLCGGRRRGGRWVVLQRRAFARLEDYGYRTLDRCSRGQLGCATCSNELLLTGRRREWEREGKKEEGWESCKPD</sequence>
<keyword evidence="2" id="KW-1185">Reference proteome</keyword>
<evidence type="ECO:0000313" key="2">
    <source>
        <dbReference type="Proteomes" id="UP000005239"/>
    </source>
</evidence>
<gene>
    <name evidence="1" type="primary">WBGene00282245</name>
</gene>
<protein>
    <submittedName>
        <fullName evidence="1">Uncharacterized protein</fullName>
    </submittedName>
</protein>
<reference evidence="2" key="1">
    <citation type="journal article" date="2008" name="Nat. Genet.">
        <title>The Pristionchus pacificus genome provides a unique perspective on nematode lifestyle and parasitism.</title>
        <authorList>
            <person name="Dieterich C."/>
            <person name="Clifton S.W."/>
            <person name="Schuster L.N."/>
            <person name="Chinwalla A."/>
            <person name="Delehaunty K."/>
            <person name="Dinkelacker I."/>
            <person name="Fulton L."/>
            <person name="Fulton R."/>
            <person name="Godfrey J."/>
            <person name="Minx P."/>
            <person name="Mitreva M."/>
            <person name="Roeseler W."/>
            <person name="Tian H."/>
            <person name="Witte H."/>
            <person name="Yang S.P."/>
            <person name="Wilson R.K."/>
            <person name="Sommer R.J."/>
        </authorList>
    </citation>
    <scope>NUCLEOTIDE SEQUENCE [LARGE SCALE GENOMIC DNA]</scope>
    <source>
        <strain evidence="2">PS312</strain>
    </source>
</reference>
<organism evidence="1 2">
    <name type="scientific">Pristionchus pacificus</name>
    <name type="common">Parasitic nematode worm</name>
    <dbReference type="NCBI Taxonomy" id="54126"/>
    <lineage>
        <taxon>Eukaryota</taxon>
        <taxon>Metazoa</taxon>
        <taxon>Ecdysozoa</taxon>
        <taxon>Nematoda</taxon>
        <taxon>Chromadorea</taxon>
        <taxon>Rhabditida</taxon>
        <taxon>Rhabditina</taxon>
        <taxon>Diplogasteromorpha</taxon>
        <taxon>Diplogasteroidea</taxon>
        <taxon>Neodiplogasteridae</taxon>
        <taxon>Pristionchus</taxon>
    </lineage>
</organism>
<proteinExistence type="predicted"/>
<dbReference type="EnsemblMetazoa" id="PPA43876.1">
    <property type="protein sequence ID" value="PPA43876.1"/>
    <property type="gene ID" value="WBGene00282245"/>
</dbReference>